<name>A0A0D2WPC2_CAPO3</name>
<organism evidence="2 3">
    <name type="scientific">Capsaspora owczarzaki (strain ATCC 30864)</name>
    <dbReference type="NCBI Taxonomy" id="595528"/>
    <lineage>
        <taxon>Eukaryota</taxon>
        <taxon>Filasterea</taxon>
        <taxon>Capsaspora</taxon>
    </lineage>
</organism>
<evidence type="ECO:0000256" key="1">
    <source>
        <dbReference type="SAM" id="Phobius"/>
    </source>
</evidence>
<sequence>MPAHAALGYVTGIEPAMVSGGTPQPLYELLPGQTLPLAIQVFKNGVTDSAGAGGNIGCFLRTWTVDDFGGAQSAQTDTAMTYAGDAGAGSPPPNDRYVLNFRGVDGQKYEYTMFCRDNTDNTVAIPNPEDLTTGKVVAYAVRTGMVNWINENFLSFTGLGFQPASNLSTGQLSSDTWRVGGGVSMDYGTTRTGGFFARGETLVPTQSGVYGIPASSSNRAFILQPSFDPSSRLFDPGFIEMRLENTLQNRINTSLPIFVSYGLYSYGNTARMTAKLSYRVSNSKSSSESDIFTDVGTPYTFTLASSQVGTASFNVSINAAIESHDYIFIRFSFASSTPISGPPDAIGITSAQVDVNFGGLTPPAVVTTSQIAPASSAAGSVASSNAPAASSGAPVAGSSSVSRLSSSSSSKASVSGSAAAPSISVSRPATTGVVPSGTVGAGSAASMVSVSILTFLFAAVAHFAKML</sequence>
<keyword evidence="1" id="KW-0812">Transmembrane</keyword>
<keyword evidence="1" id="KW-0472">Membrane</keyword>
<dbReference type="InParanoid" id="A0A0D2WPC2"/>
<dbReference type="Proteomes" id="UP000008743">
    <property type="component" value="Unassembled WGS sequence"/>
</dbReference>
<dbReference type="AlphaFoldDB" id="A0A0D2WPC2"/>
<reference evidence="3" key="1">
    <citation type="submission" date="2011-02" db="EMBL/GenBank/DDBJ databases">
        <title>The Genome Sequence of Capsaspora owczarzaki ATCC 30864.</title>
        <authorList>
            <person name="Russ C."/>
            <person name="Cuomo C."/>
            <person name="Burger G."/>
            <person name="Gray M.W."/>
            <person name="Holland P.W.H."/>
            <person name="King N."/>
            <person name="Lang F.B.F."/>
            <person name="Roger A.J."/>
            <person name="Ruiz-Trillo I."/>
            <person name="Young S.K."/>
            <person name="Zeng Q."/>
            <person name="Gargeya S."/>
            <person name="Alvarado L."/>
            <person name="Berlin A."/>
            <person name="Chapman S.B."/>
            <person name="Chen Z."/>
            <person name="Freedman E."/>
            <person name="Gellesch M."/>
            <person name="Goldberg J."/>
            <person name="Griggs A."/>
            <person name="Gujja S."/>
            <person name="Heilman E."/>
            <person name="Heiman D."/>
            <person name="Howarth C."/>
            <person name="Mehta T."/>
            <person name="Neiman D."/>
            <person name="Pearson M."/>
            <person name="Roberts A."/>
            <person name="Saif S."/>
            <person name="Shea T."/>
            <person name="Shenoy N."/>
            <person name="Sisk P."/>
            <person name="Stolte C."/>
            <person name="Sykes S."/>
            <person name="White J."/>
            <person name="Yandava C."/>
            <person name="Haas B."/>
            <person name="Nusbaum C."/>
            <person name="Birren B."/>
        </authorList>
    </citation>
    <scope>NUCLEOTIDE SEQUENCE</scope>
    <source>
        <strain evidence="3">ATCC 30864</strain>
    </source>
</reference>
<evidence type="ECO:0000313" key="2">
    <source>
        <dbReference type="EMBL" id="KJE93170.1"/>
    </source>
</evidence>
<keyword evidence="1" id="KW-1133">Transmembrane helix</keyword>
<protein>
    <submittedName>
        <fullName evidence="2">Uncharacterized protein</fullName>
    </submittedName>
</protein>
<dbReference type="EMBL" id="KE346365">
    <property type="protein sequence ID" value="KJE93170.1"/>
    <property type="molecule type" value="Genomic_DNA"/>
</dbReference>
<gene>
    <name evidence="2" type="ORF">CAOG_003996</name>
</gene>
<accession>A0A0D2WPC2</accession>
<keyword evidence="3" id="KW-1185">Reference proteome</keyword>
<proteinExistence type="predicted"/>
<evidence type="ECO:0000313" key="3">
    <source>
        <dbReference type="Proteomes" id="UP000008743"/>
    </source>
</evidence>
<feature type="transmembrane region" description="Helical" evidence="1">
    <location>
        <begin position="444"/>
        <end position="464"/>
    </location>
</feature>